<organism evidence="2 3">
    <name type="scientific">Zizania palustris</name>
    <name type="common">Northern wild rice</name>
    <dbReference type="NCBI Taxonomy" id="103762"/>
    <lineage>
        <taxon>Eukaryota</taxon>
        <taxon>Viridiplantae</taxon>
        <taxon>Streptophyta</taxon>
        <taxon>Embryophyta</taxon>
        <taxon>Tracheophyta</taxon>
        <taxon>Spermatophyta</taxon>
        <taxon>Magnoliopsida</taxon>
        <taxon>Liliopsida</taxon>
        <taxon>Poales</taxon>
        <taxon>Poaceae</taxon>
        <taxon>BOP clade</taxon>
        <taxon>Oryzoideae</taxon>
        <taxon>Oryzeae</taxon>
        <taxon>Zizaniinae</taxon>
        <taxon>Zizania</taxon>
    </lineage>
</organism>
<accession>A0A8J5SRH8</accession>
<gene>
    <name evidence="2" type="ORF">GUJ93_ZPchr0006g44388</name>
</gene>
<reference evidence="2" key="2">
    <citation type="submission" date="2021-02" db="EMBL/GenBank/DDBJ databases">
        <authorList>
            <person name="Kimball J.A."/>
            <person name="Haas M.W."/>
            <person name="Macchietto M."/>
            <person name="Kono T."/>
            <person name="Duquette J."/>
            <person name="Shao M."/>
        </authorList>
    </citation>
    <scope>NUCLEOTIDE SEQUENCE</scope>
    <source>
        <tissue evidence="2">Fresh leaf tissue</tissue>
    </source>
</reference>
<feature type="region of interest" description="Disordered" evidence="1">
    <location>
        <begin position="1"/>
        <end position="95"/>
    </location>
</feature>
<evidence type="ECO:0000313" key="2">
    <source>
        <dbReference type="EMBL" id="KAG8069742.1"/>
    </source>
</evidence>
<dbReference type="AlphaFoldDB" id="A0A8J5SRH8"/>
<evidence type="ECO:0000256" key="1">
    <source>
        <dbReference type="SAM" id="MobiDB-lite"/>
    </source>
</evidence>
<name>A0A8J5SRH8_ZIZPA</name>
<dbReference type="Proteomes" id="UP000729402">
    <property type="component" value="Unassembled WGS sequence"/>
</dbReference>
<comment type="caution">
    <text evidence="2">The sequence shown here is derived from an EMBL/GenBank/DDBJ whole genome shotgun (WGS) entry which is preliminary data.</text>
</comment>
<keyword evidence="3" id="KW-1185">Reference proteome</keyword>
<feature type="compositionally biased region" description="Basic and acidic residues" evidence="1">
    <location>
        <begin position="1"/>
        <end position="10"/>
    </location>
</feature>
<dbReference type="EMBL" id="JAAALK010000283">
    <property type="protein sequence ID" value="KAG8069742.1"/>
    <property type="molecule type" value="Genomic_DNA"/>
</dbReference>
<sequence>MVSEDPKQMDAEGAQTTGLEDPGQADAEGVQAAKTEALSEGDAEGVRAMELGTLVPTETEANTVEETGPQRAGSPLRTSEDSGVVGSEWLLEGGE</sequence>
<protein>
    <submittedName>
        <fullName evidence="2">Uncharacterized protein</fullName>
    </submittedName>
</protein>
<reference evidence="2" key="1">
    <citation type="journal article" date="2021" name="bioRxiv">
        <title>Whole Genome Assembly and Annotation of Northern Wild Rice, Zizania palustris L., Supports a Whole Genome Duplication in the Zizania Genus.</title>
        <authorList>
            <person name="Haas M."/>
            <person name="Kono T."/>
            <person name="Macchietto M."/>
            <person name="Millas R."/>
            <person name="McGilp L."/>
            <person name="Shao M."/>
            <person name="Duquette J."/>
            <person name="Hirsch C.N."/>
            <person name="Kimball J."/>
        </authorList>
    </citation>
    <scope>NUCLEOTIDE SEQUENCE</scope>
    <source>
        <tissue evidence="2">Fresh leaf tissue</tissue>
    </source>
</reference>
<proteinExistence type="predicted"/>
<evidence type="ECO:0000313" key="3">
    <source>
        <dbReference type="Proteomes" id="UP000729402"/>
    </source>
</evidence>